<dbReference type="AlphaFoldDB" id="A0A392M622"/>
<keyword evidence="14" id="KW-0418">Kinase</keyword>
<evidence type="ECO:0000256" key="8">
    <source>
        <dbReference type="ARBA" id="ARBA00022821"/>
    </source>
</evidence>
<keyword evidence="15" id="KW-1185">Reference proteome</keyword>
<organism evidence="14 15">
    <name type="scientific">Trifolium medium</name>
    <dbReference type="NCBI Taxonomy" id="97028"/>
    <lineage>
        <taxon>Eukaryota</taxon>
        <taxon>Viridiplantae</taxon>
        <taxon>Streptophyta</taxon>
        <taxon>Embryophyta</taxon>
        <taxon>Tracheophyta</taxon>
        <taxon>Spermatophyta</taxon>
        <taxon>Magnoliopsida</taxon>
        <taxon>eudicotyledons</taxon>
        <taxon>Gunneridae</taxon>
        <taxon>Pentapetalae</taxon>
        <taxon>rosids</taxon>
        <taxon>fabids</taxon>
        <taxon>Fabales</taxon>
        <taxon>Fabaceae</taxon>
        <taxon>Papilionoideae</taxon>
        <taxon>50 kb inversion clade</taxon>
        <taxon>NPAAA clade</taxon>
        <taxon>Hologalegina</taxon>
        <taxon>IRL clade</taxon>
        <taxon>Trifolieae</taxon>
        <taxon>Trifolium</taxon>
    </lineage>
</organism>
<evidence type="ECO:0000256" key="9">
    <source>
        <dbReference type="ARBA" id="ARBA00023136"/>
    </source>
</evidence>
<dbReference type="EMBL" id="LXQA010004320">
    <property type="protein sequence ID" value="MCH82877.1"/>
    <property type="molecule type" value="Genomic_DNA"/>
</dbReference>
<keyword evidence="3" id="KW-0134">Cell wall</keyword>
<dbReference type="SUPFAM" id="SSF52058">
    <property type="entry name" value="L domain-like"/>
    <property type="match status" value="1"/>
</dbReference>
<dbReference type="InterPro" id="IPR013210">
    <property type="entry name" value="LRR_N_plant-typ"/>
</dbReference>
<dbReference type="InterPro" id="IPR032675">
    <property type="entry name" value="LRR_dom_sf"/>
</dbReference>
<evidence type="ECO:0000256" key="1">
    <source>
        <dbReference type="ARBA" id="ARBA00004170"/>
    </source>
</evidence>
<dbReference type="Pfam" id="PF08263">
    <property type="entry name" value="LRRNT_2"/>
    <property type="match status" value="1"/>
</dbReference>
<evidence type="ECO:0000256" key="7">
    <source>
        <dbReference type="ARBA" id="ARBA00022737"/>
    </source>
</evidence>
<feature type="chain" id="PRO_5017465667" evidence="12">
    <location>
        <begin position="24"/>
        <end position="145"/>
    </location>
</feature>
<evidence type="ECO:0000256" key="11">
    <source>
        <dbReference type="ARBA" id="ARBA00038043"/>
    </source>
</evidence>
<keyword evidence="14" id="KW-0808">Transferase</keyword>
<evidence type="ECO:0000256" key="12">
    <source>
        <dbReference type="SAM" id="SignalP"/>
    </source>
</evidence>
<dbReference type="GO" id="GO:0006952">
    <property type="term" value="P:defense response"/>
    <property type="evidence" value="ECO:0007669"/>
    <property type="project" value="UniProtKB-KW"/>
</dbReference>
<reference evidence="14 15" key="1">
    <citation type="journal article" date="2018" name="Front. Plant Sci.">
        <title>Red Clover (Trifolium pratense) and Zigzag Clover (T. medium) - A Picture of Genomic Similarities and Differences.</title>
        <authorList>
            <person name="Dluhosova J."/>
            <person name="Istvanek J."/>
            <person name="Nedelnik J."/>
            <person name="Repkova J."/>
        </authorList>
    </citation>
    <scope>NUCLEOTIDE SEQUENCE [LARGE SCALE GENOMIC DNA]</scope>
    <source>
        <strain evidence="15">cv. 10/8</strain>
        <tissue evidence="14">Leaf</tissue>
    </source>
</reference>
<dbReference type="InterPro" id="IPR001611">
    <property type="entry name" value="Leu-rich_rpt"/>
</dbReference>
<comment type="similarity">
    <text evidence="11">Belongs to the polygalacturonase-inhibiting protein family.</text>
</comment>
<dbReference type="Proteomes" id="UP000265520">
    <property type="component" value="Unassembled WGS sequence"/>
</dbReference>
<evidence type="ECO:0000313" key="15">
    <source>
        <dbReference type="Proteomes" id="UP000265520"/>
    </source>
</evidence>
<evidence type="ECO:0000256" key="6">
    <source>
        <dbReference type="ARBA" id="ARBA00022729"/>
    </source>
</evidence>
<protein>
    <submittedName>
        <fullName evidence="14">LRR receptor-like kinase</fullName>
    </submittedName>
</protein>
<dbReference type="GO" id="GO:0016020">
    <property type="term" value="C:membrane"/>
    <property type="evidence" value="ECO:0007669"/>
    <property type="project" value="UniProtKB-SubCell"/>
</dbReference>
<feature type="signal peptide" evidence="12">
    <location>
        <begin position="1"/>
        <end position="23"/>
    </location>
</feature>
<keyword evidence="8" id="KW-0611">Plant defense</keyword>
<evidence type="ECO:0000259" key="13">
    <source>
        <dbReference type="Pfam" id="PF08263"/>
    </source>
</evidence>
<sequence length="145" mass="16299">MRTCMMFLLYFASQILLATVTLALSSDTDKLALLALKEKLTNGVPDYLPSWNESLHFCEWQGVTCARRHMRVSVLHLENQTWGGTLGPSLGNLTFLRILHLSNVDLYGEIPTQVGRLKRLQVLDLSNNNLQGEIPIGLTNFTNIK</sequence>
<dbReference type="PANTHER" id="PTHR48060:SF21">
    <property type="entry name" value="L DOMAIN-LIKE PROTEIN"/>
    <property type="match status" value="1"/>
</dbReference>
<dbReference type="GO" id="GO:0016301">
    <property type="term" value="F:kinase activity"/>
    <property type="evidence" value="ECO:0007669"/>
    <property type="project" value="UniProtKB-KW"/>
</dbReference>
<keyword evidence="7" id="KW-0677">Repeat</keyword>
<dbReference type="Pfam" id="PF00560">
    <property type="entry name" value="LRR_1"/>
    <property type="match status" value="1"/>
</dbReference>
<gene>
    <name evidence="14" type="ORF">A2U01_0003690</name>
</gene>
<dbReference type="Gene3D" id="3.80.10.10">
    <property type="entry name" value="Ribonuclease Inhibitor"/>
    <property type="match status" value="1"/>
</dbReference>
<evidence type="ECO:0000313" key="14">
    <source>
        <dbReference type="EMBL" id="MCH82877.1"/>
    </source>
</evidence>
<proteinExistence type="inferred from homology"/>
<accession>A0A392M622</accession>
<evidence type="ECO:0000256" key="3">
    <source>
        <dbReference type="ARBA" id="ARBA00022512"/>
    </source>
</evidence>
<dbReference type="InterPro" id="IPR053211">
    <property type="entry name" value="DNA_repair-toleration"/>
</dbReference>
<comment type="caution">
    <text evidence="14">The sequence shown here is derived from an EMBL/GenBank/DDBJ whole genome shotgun (WGS) entry which is preliminary data.</text>
</comment>
<keyword evidence="5" id="KW-0433">Leucine-rich repeat</keyword>
<evidence type="ECO:0000256" key="5">
    <source>
        <dbReference type="ARBA" id="ARBA00022614"/>
    </source>
</evidence>
<dbReference type="FunFam" id="3.80.10.10:FF:000400">
    <property type="entry name" value="Nuclear pore complex protein NUP107"/>
    <property type="match status" value="1"/>
</dbReference>
<keyword evidence="4" id="KW-0964">Secreted</keyword>
<name>A0A392M622_9FABA</name>
<dbReference type="PANTHER" id="PTHR48060">
    <property type="entry name" value="DNA DAMAGE-REPAIR/TOLERATION PROTEIN DRT100"/>
    <property type="match status" value="1"/>
</dbReference>
<evidence type="ECO:0000256" key="2">
    <source>
        <dbReference type="ARBA" id="ARBA00004191"/>
    </source>
</evidence>
<feature type="non-terminal residue" evidence="14">
    <location>
        <position position="145"/>
    </location>
</feature>
<keyword evidence="14" id="KW-0675">Receptor</keyword>
<keyword evidence="10" id="KW-1015">Disulfide bond</keyword>
<keyword evidence="6 12" id="KW-0732">Signal</keyword>
<evidence type="ECO:0000256" key="4">
    <source>
        <dbReference type="ARBA" id="ARBA00022525"/>
    </source>
</evidence>
<keyword evidence="9" id="KW-0472">Membrane</keyword>
<feature type="domain" description="Leucine-rich repeat-containing N-terminal plant-type" evidence="13">
    <location>
        <begin position="27"/>
        <end position="65"/>
    </location>
</feature>
<evidence type="ECO:0000256" key="10">
    <source>
        <dbReference type="ARBA" id="ARBA00023157"/>
    </source>
</evidence>
<comment type="subcellular location">
    <subcellularLocation>
        <location evidence="1">Membrane</location>
        <topology evidence="1">Peripheral membrane protein</topology>
    </subcellularLocation>
    <subcellularLocation>
        <location evidence="2">Secreted</location>
        <location evidence="2">Cell wall</location>
    </subcellularLocation>
</comment>